<dbReference type="EMBL" id="MT631476">
    <property type="protein sequence ID" value="QNO51687.1"/>
    <property type="molecule type" value="Genomic_DNA"/>
</dbReference>
<dbReference type="AlphaFoldDB" id="A0A7G9YUK3"/>
<sequence length="344" mass="39443">MKPLLIFVITPIGKKGTETYKKYDAIFKTMIKPAVDSVDPSFRIIRADHIGKPGSFIKDILEHLQSSFIVIANLTGLNPNVFYELGVRHTLSKRTIMITEDLESLPSDLKEYRAIEYKPDITAVEEFKLNLSKTIEEILRNPDHPDNPVQDRLPDIVKSREESYKKDIDILRTQLSAISASKKMGKGVIPVLQGERTKKRLDRILSIWNAKEQPGVFGVSWTTGSGENKTEYHVPSPSGNFRFYFIGPGRSIEYALVISMHDQDFDIEADLADVRVMISQYQNTGNMDFKFVIATNSDLTKKRAKINKFFKNALQKVEQRERFRIEVWDQSELLKIEKELGLKM</sequence>
<evidence type="ECO:0000313" key="1">
    <source>
        <dbReference type="EMBL" id="QNO51687.1"/>
    </source>
</evidence>
<protein>
    <submittedName>
        <fullName evidence="1">Uncharacterized protein</fullName>
    </submittedName>
</protein>
<organism evidence="1">
    <name type="scientific">Candidatus Methanophagaceae archaeon ANME-1 ERB6</name>
    <dbReference type="NCBI Taxonomy" id="2759912"/>
    <lineage>
        <taxon>Archaea</taxon>
        <taxon>Methanobacteriati</taxon>
        <taxon>Methanobacteriota</taxon>
        <taxon>Stenosarchaea group</taxon>
        <taxon>Methanomicrobia</taxon>
        <taxon>Candidatus Methanophagales</taxon>
        <taxon>Candidatus Methanophagaceae</taxon>
    </lineage>
</organism>
<accession>A0A7G9YUK3</accession>
<reference evidence="1" key="1">
    <citation type="submission" date="2020-06" db="EMBL/GenBank/DDBJ databases">
        <title>Unique genomic features of the anaerobic methanotrophic archaea.</title>
        <authorList>
            <person name="Chadwick G.L."/>
            <person name="Skennerton C.T."/>
            <person name="Laso-Perez R."/>
            <person name="Leu A.O."/>
            <person name="Speth D.R."/>
            <person name="Yu H."/>
            <person name="Morgan-Lang C."/>
            <person name="Hatzenpichler R."/>
            <person name="Goudeau D."/>
            <person name="Malmstrom R."/>
            <person name="Brazelton W.J."/>
            <person name="Woyke T."/>
            <person name="Hallam S.J."/>
            <person name="Tyson G.W."/>
            <person name="Wegener G."/>
            <person name="Boetius A."/>
            <person name="Orphan V."/>
        </authorList>
    </citation>
    <scope>NUCLEOTIDE SEQUENCE</scope>
</reference>
<name>A0A7G9YUK3_9EURY</name>
<proteinExistence type="predicted"/>
<gene>
    <name evidence="1" type="ORF">GMKFMAKO_00003</name>
</gene>